<name>A0A1S2Y097_CICAR</name>
<sequence>MSAFDSECSSGCESGWTLYLEHSFGGGYYGEHKDKIVTNDYSEGVEDLSMISDASSGPPQYLPFDDDANYFNQKNNACFYSESNLVKQNKSASKKQNVKDKNKQQLQVEDQQHLPSFLHDTASSHVFDFSTNNDVGTNQQTYKESMVDYSQGFSATNYFEGRSSYQEQHFGYLQPSLSKNEIQGNKWYGGKGMGMRGRRC</sequence>
<keyword evidence="2" id="KW-0963">Cytoplasm</keyword>
<organism evidence="7 8">
    <name type="scientific">Cicer arietinum</name>
    <name type="common">Chickpea</name>
    <name type="synonym">Garbanzo</name>
    <dbReference type="NCBI Taxonomy" id="3827"/>
    <lineage>
        <taxon>Eukaryota</taxon>
        <taxon>Viridiplantae</taxon>
        <taxon>Streptophyta</taxon>
        <taxon>Embryophyta</taxon>
        <taxon>Tracheophyta</taxon>
        <taxon>Spermatophyta</taxon>
        <taxon>Magnoliopsida</taxon>
        <taxon>eudicotyledons</taxon>
        <taxon>Gunneridae</taxon>
        <taxon>Pentapetalae</taxon>
        <taxon>rosids</taxon>
        <taxon>fabids</taxon>
        <taxon>Fabales</taxon>
        <taxon>Fabaceae</taxon>
        <taxon>Papilionoideae</taxon>
        <taxon>50 kb inversion clade</taxon>
        <taxon>NPAAA clade</taxon>
        <taxon>Hologalegina</taxon>
        <taxon>IRL clade</taxon>
        <taxon>Cicereae</taxon>
        <taxon>Cicer</taxon>
    </lineage>
</organism>
<comment type="subcellular location">
    <subcellularLocation>
        <location evidence="1">Cytoplasm</location>
    </subcellularLocation>
</comment>
<dbReference type="GO" id="GO:0005737">
    <property type="term" value="C:cytoplasm"/>
    <property type="evidence" value="ECO:0007669"/>
    <property type="project" value="UniProtKB-SubCell"/>
</dbReference>
<evidence type="ECO:0000313" key="7">
    <source>
        <dbReference type="Proteomes" id="UP000087171"/>
    </source>
</evidence>
<dbReference type="GeneID" id="101498843"/>
<keyword evidence="5" id="KW-0539">Nucleus</keyword>
<evidence type="ECO:0000256" key="1">
    <source>
        <dbReference type="ARBA" id="ARBA00004496"/>
    </source>
</evidence>
<dbReference type="STRING" id="3827.A0A1S2Y097"/>
<keyword evidence="4" id="KW-0932">Cytokinin signaling pathway</keyword>
<dbReference type="AlphaFoldDB" id="A0A1S2Y097"/>
<proteinExistence type="inferred from homology"/>
<evidence type="ECO:0000313" key="8">
    <source>
        <dbReference type="RefSeq" id="XP_004497267.1"/>
    </source>
</evidence>
<dbReference type="InterPro" id="IPR044670">
    <property type="entry name" value="SOFL"/>
</dbReference>
<dbReference type="GO" id="GO:0009691">
    <property type="term" value="P:cytokinin biosynthetic process"/>
    <property type="evidence" value="ECO:0007669"/>
    <property type="project" value="UniProtKB-KW"/>
</dbReference>
<dbReference type="eggNOG" id="ENOG502S0VS">
    <property type="taxonomic scope" value="Eukaryota"/>
</dbReference>
<dbReference type="PaxDb" id="3827-XP_004497267.1"/>
<evidence type="ECO:0000256" key="5">
    <source>
        <dbReference type="ARBA" id="ARBA00023242"/>
    </source>
</evidence>
<evidence type="ECO:0000256" key="6">
    <source>
        <dbReference type="ARBA" id="ARBA00024199"/>
    </source>
</evidence>
<evidence type="ECO:0000256" key="4">
    <source>
        <dbReference type="ARBA" id="ARBA00022864"/>
    </source>
</evidence>
<dbReference type="PANTHER" id="PTHR33347">
    <property type="entry name" value="OSJNBA0091C07.3 PROTEIN"/>
    <property type="match status" value="1"/>
</dbReference>
<keyword evidence="3" id="KW-0203">Cytokinin biosynthesis</keyword>
<reference evidence="7" key="1">
    <citation type="journal article" date="2013" name="Nat. Biotechnol.">
        <title>Draft genome sequence of chickpea (Cicer arietinum) provides a resource for trait improvement.</title>
        <authorList>
            <person name="Varshney R.K."/>
            <person name="Song C."/>
            <person name="Saxena R.K."/>
            <person name="Azam S."/>
            <person name="Yu S."/>
            <person name="Sharpe A.G."/>
            <person name="Cannon S."/>
            <person name="Baek J."/>
            <person name="Rosen B.D."/>
            <person name="Tar'an B."/>
            <person name="Millan T."/>
            <person name="Zhang X."/>
            <person name="Ramsay L.D."/>
            <person name="Iwata A."/>
            <person name="Wang Y."/>
            <person name="Nelson W."/>
            <person name="Farmer A.D."/>
            <person name="Gaur P.M."/>
            <person name="Soderlund C."/>
            <person name="Penmetsa R.V."/>
            <person name="Xu C."/>
            <person name="Bharti A.K."/>
            <person name="He W."/>
            <person name="Winter P."/>
            <person name="Zhao S."/>
            <person name="Hane J.K."/>
            <person name="Carrasquilla-Garcia N."/>
            <person name="Condie J.A."/>
            <person name="Upadhyaya H.D."/>
            <person name="Luo M.C."/>
            <person name="Thudi M."/>
            <person name="Gowda C.L."/>
            <person name="Singh N.P."/>
            <person name="Lichtenzveig J."/>
            <person name="Gali K.K."/>
            <person name="Rubio J."/>
            <person name="Nadarajan N."/>
            <person name="Dolezel J."/>
            <person name="Bansal K.C."/>
            <person name="Xu X."/>
            <person name="Edwards D."/>
            <person name="Zhang G."/>
            <person name="Kahl G."/>
            <person name="Gil J."/>
            <person name="Singh K.B."/>
            <person name="Datta S.K."/>
            <person name="Jackson S.A."/>
            <person name="Wang J."/>
            <person name="Cook D.R."/>
        </authorList>
    </citation>
    <scope>NUCLEOTIDE SEQUENCE [LARGE SCALE GENOMIC DNA]</scope>
    <source>
        <strain evidence="7">cv. CDC Frontier</strain>
    </source>
</reference>
<dbReference type="Proteomes" id="UP000087171">
    <property type="component" value="Chromosome Ca4"/>
</dbReference>
<dbReference type="OrthoDB" id="759087at2759"/>
<evidence type="ECO:0000256" key="2">
    <source>
        <dbReference type="ARBA" id="ARBA00022490"/>
    </source>
</evidence>
<dbReference type="PANTHER" id="PTHR33347:SF1">
    <property type="entry name" value="PROTEIN SOB FIVE-LIKE 5"/>
    <property type="match status" value="1"/>
</dbReference>
<comment type="similarity">
    <text evidence="6">Belongs to the SOFL plant protein family.</text>
</comment>
<dbReference type="RefSeq" id="XP_004497267.1">
    <property type="nucleotide sequence ID" value="XM_004497210.3"/>
</dbReference>
<dbReference type="GO" id="GO:0009736">
    <property type="term" value="P:cytokinin-activated signaling pathway"/>
    <property type="evidence" value="ECO:0007669"/>
    <property type="project" value="UniProtKB-KW"/>
</dbReference>
<accession>A0A1S2Y097</accession>
<evidence type="ECO:0000256" key="3">
    <source>
        <dbReference type="ARBA" id="ARBA00022712"/>
    </source>
</evidence>
<keyword evidence="7" id="KW-1185">Reference proteome</keyword>
<dbReference type="KEGG" id="cam:101498843"/>
<gene>
    <name evidence="8" type="primary">LOC101498843</name>
</gene>
<protein>
    <submittedName>
        <fullName evidence="8">Uncharacterized protein LOC101498843 isoform X1</fullName>
    </submittedName>
</protein>
<reference evidence="8" key="2">
    <citation type="submission" date="2025-08" db="UniProtKB">
        <authorList>
            <consortium name="RefSeq"/>
        </authorList>
    </citation>
    <scope>IDENTIFICATION</scope>
    <source>
        <tissue evidence="8">Etiolated seedlings</tissue>
    </source>
</reference>